<proteinExistence type="inferred from homology"/>
<keyword evidence="2 6" id="KW-0813">Transport</keyword>
<evidence type="ECO:0000256" key="8">
    <source>
        <dbReference type="SAM" id="Phobius"/>
    </source>
</evidence>
<protein>
    <recommendedName>
        <fullName evidence="6">NADH-quinone oxidoreductase subunit D</fullName>
        <ecNumber evidence="6">7.1.1.-</ecNumber>
    </recommendedName>
    <alternativeName>
        <fullName evidence="6">NADH dehydrogenase I subunit D</fullName>
    </alternativeName>
    <alternativeName>
        <fullName evidence="6">NDH-1 subunit D</fullName>
    </alternativeName>
</protein>
<comment type="catalytic activity">
    <reaction evidence="6">
        <text>a quinone + NADH + 5 H(+)(in) = a quinol + NAD(+) + 4 H(+)(out)</text>
        <dbReference type="Rhea" id="RHEA:57888"/>
        <dbReference type="ChEBI" id="CHEBI:15378"/>
        <dbReference type="ChEBI" id="CHEBI:24646"/>
        <dbReference type="ChEBI" id="CHEBI:57540"/>
        <dbReference type="ChEBI" id="CHEBI:57945"/>
        <dbReference type="ChEBI" id="CHEBI:132124"/>
    </reaction>
</comment>
<comment type="subunit">
    <text evidence="6">NDH-1 is composed of 14 different subunits. Subunits NuoB, C, D, E, F, and G constitute the peripheral sector of the complex.</text>
</comment>
<keyword evidence="11" id="KW-1185">Reference proteome</keyword>
<dbReference type="KEGG" id="hfv:R50_2355"/>
<name>A0A6F8ZIT6_9FIRM</name>
<dbReference type="InterPro" id="IPR001135">
    <property type="entry name" value="NADH_Q_OxRdtase_suD"/>
</dbReference>
<feature type="domain" description="NADH-quinone oxidoreductase subunit D" evidence="9">
    <location>
        <begin position="121"/>
        <end position="290"/>
    </location>
</feature>
<keyword evidence="4 6" id="KW-1278">Translocase</keyword>
<evidence type="ECO:0000313" key="10">
    <source>
        <dbReference type="EMBL" id="CAB1129852.1"/>
    </source>
</evidence>
<dbReference type="InterPro" id="IPR014029">
    <property type="entry name" value="NADH_UbQ_OxRdtase_49kDa_CS"/>
</dbReference>
<keyword evidence="6 8" id="KW-0472">Membrane</keyword>
<evidence type="ECO:0000256" key="3">
    <source>
        <dbReference type="ARBA" id="ARBA00022719"/>
    </source>
</evidence>
<evidence type="ECO:0000256" key="5">
    <source>
        <dbReference type="ARBA" id="ARBA00023027"/>
    </source>
</evidence>
<evidence type="ECO:0000313" key="11">
    <source>
        <dbReference type="Proteomes" id="UP000503399"/>
    </source>
</evidence>
<dbReference type="GO" id="GO:0050136">
    <property type="term" value="F:NADH dehydrogenase (quinone) (non-electrogenic) activity"/>
    <property type="evidence" value="ECO:0007669"/>
    <property type="project" value="UniProtKB-UniRule"/>
</dbReference>
<comment type="subcellular location">
    <subcellularLocation>
        <location evidence="6">Cell membrane</location>
        <topology evidence="6">Peripheral membrane protein</topology>
        <orientation evidence="6">Cytoplasmic side</orientation>
    </subcellularLocation>
</comment>
<dbReference type="GO" id="GO:0048038">
    <property type="term" value="F:quinone binding"/>
    <property type="evidence" value="ECO:0007669"/>
    <property type="project" value="UniProtKB-KW"/>
</dbReference>
<dbReference type="Gene3D" id="1.10.645.10">
    <property type="entry name" value="Cytochrome-c3 Hydrogenase, chain B"/>
    <property type="match status" value="1"/>
</dbReference>
<keyword evidence="6" id="KW-1003">Cell membrane</keyword>
<sequence>MSVKEETLTLSLGPQHPSTHGVFRMVLQLEGERVIDVVPHMGYLHRGFEKLAERRTVVQYQPYPDRWDYLSAMFNESAYIGAVEALAGIEAPPRAQYLRALVMEMNRISSHLLFFGTFLLDVGALSPFLYAFREREMILDLFMELCGARLTYNYLRIGGVGWDATPKWLHKVAKAVPYFRKKIQEYRWLVDDNPIFRYRTERVGVLDTGLAQRLAITGPVARGSGVNIDLRRDRPYGIYGELDVPVAVEHGGDVWSRYLVRMEEMENSLTLIEQILDRMPAGPIMGKVPKNVRLPAGEAYYAVESPRGELGVYLVGDGSANAYRMKVRPPTMINLHALKPMLVGHMVADAVVILGSIDIVLGEVDR</sequence>
<dbReference type="GO" id="GO:0005886">
    <property type="term" value="C:plasma membrane"/>
    <property type="evidence" value="ECO:0007669"/>
    <property type="project" value="UniProtKB-SubCell"/>
</dbReference>
<dbReference type="Pfam" id="PF00346">
    <property type="entry name" value="Complex1_49kDa"/>
    <property type="match status" value="1"/>
</dbReference>
<keyword evidence="8" id="KW-0812">Transmembrane</keyword>
<dbReference type="InterPro" id="IPR029014">
    <property type="entry name" value="NiFe-Hase_large"/>
</dbReference>
<evidence type="ECO:0000256" key="6">
    <source>
        <dbReference type="HAMAP-Rule" id="MF_01358"/>
    </source>
</evidence>
<comment type="function">
    <text evidence="6">NDH-1 shuttles electrons from NADH, via FMN and iron-sulfur (Fe-S) centers, to quinones in the respiratory chain. The immediate electron acceptor for the enzyme in this species is believed to be a menaquinone. Couples the redox reaction to proton translocation (for every two electrons transferred, four hydrogen ions are translocated across the cytoplasmic membrane), and thus conserves the redox energy in a proton gradient.</text>
</comment>
<dbReference type="InterPro" id="IPR022885">
    <property type="entry name" value="NDH1_su_D/H"/>
</dbReference>
<evidence type="ECO:0000256" key="4">
    <source>
        <dbReference type="ARBA" id="ARBA00022967"/>
    </source>
</evidence>
<keyword evidence="5 6" id="KW-0520">NAD</keyword>
<evidence type="ECO:0000256" key="7">
    <source>
        <dbReference type="RuleBase" id="RU003685"/>
    </source>
</evidence>
<keyword evidence="3 6" id="KW-0874">Quinone</keyword>
<evidence type="ECO:0000259" key="9">
    <source>
        <dbReference type="Pfam" id="PF00346"/>
    </source>
</evidence>
<dbReference type="HAMAP" id="MF_01358">
    <property type="entry name" value="NDH1_NuoD"/>
    <property type="match status" value="1"/>
</dbReference>
<dbReference type="EC" id="7.1.1.-" evidence="6"/>
<dbReference type="EMBL" id="LR778114">
    <property type="protein sequence ID" value="CAB1129852.1"/>
    <property type="molecule type" value="Genomic_DNA"/>
</dbReference>
<evidence type="ECO:0000256" key="2">
    <source>
        <dbReference type="ARBA" id="ARBA00022448"/>
    </source>
</evidence>
<gene>
    <name evidence="6 10" type="primary">nuoD</name>
    <name evidence="10" type="ORF">R50_2355</name>
</gene>
<keyword evidence="8" id="KW-1133">Transmembrane helix</keyword>
<dbReference type="PANTHER" id="PTHR11993">
    <property type="entry name" value="NADH-UBIQUINONE OXIDOREDUCTASE 49 KDA SUBUNIT"/>
    <property type="match status" value="1"/>
</dbReference>
<comment type="similarity">
    <text evidence="1 6 7">Belongs to the complex I 49 kDa subunit family.</text>
</comment>
<accession>A0A6F8ZIT6</accession>
<reference evidence="10 11" key="1">
    <citation type="submission" date="2020-02" db="EMBL/GenBank/DDBJ databases">
        <authorList>
            <person name="Hogendoorn C."/>
        </authorList>
    </citation>
    <scope>NUCLEOTIDE SEQUENCE [LARGE SCALE GENOMIC DNA]</scope>
    <source>
        <strain evidence="10">R501</strain>
    </source>
</reference>
<evidence type="ECO:0000256" key="1">
    <source>
        <dbReference type="ARBA" id="ARBA00005769"/>
    </source>
</evidence>
<dbReference type="GO" id="GO:0051287">
    <property type="term" value="F:NAD binding"/>
    <property type="evidence" value="ECO:0007669"/>
    <property type="project" value="InterPro"/>
</dbReference>
<dbReference type="AlphaFoldDB" id="A0A6F8ZIT6"/>
<feature type="transmembrane region" description="Helical" evidence="8">
    <location>
        <begin position="112"/>
        <end position="132"/>
    </location>
</feature>
<dbReference type="Proteomes" id="UP000503399">
    <property type="component" value="Chromosome"/>
</dbReference>
<organism evidence="10 11">
    <name type="scientific">Candidatus Hydrogenisulfobacillus filiaventi</name>
    <dbReference type="NCBI Taxonomy" id="2707344"/>
    <lineage>
        <taxon>Bacteria</taxon>
        <taxon>Bacillati</taxon>
        <taxon>Bacillota</taxon>
        <taxon>Clostridia</taxon>
        <taxon>Eubacteriales</taxon>
        <taxon>Clostridiales Family XVII. Incertae Sedis</taxon>
        <taxon>Candidatus Hydrogenisulfobacillus</taxon>
    </lineage>
</organism>
<dbReference type="SUPFAM" id="SSF56762">
    <property type="entry name" value="HydB/Nqo4-like"/>
    <property type="match status" value="1"/>
</dbReference>
<dbReference type="PROSITE" id="PS00535">
    <property type="entry name" value="COMPLEX1_49K"/>
    <property type="match status" value="1"/>
</dbReference>
<dbReference type="PANTHER" id="PTHR11993:SF10">
    <property type="entry name" value="NADH DEHYDROGENASE [UBIQUINONE] IRON-SULFUR PROTEIN 2, MITOCHONDRIAL"/>
    <property type="match status" value="1"/>
</dbReference>